<dbReference type="GO" id="GO:0042597">
    <property type="term" value="C:periplasmic space"/>
    <property type="evidence" value="ECO:0007669"/>
    <property type="project" value="UniProtKB-ARBA"/>
</dbReference>
<organism evidence="3 4">
    <name type="scientific">Amycolatopsis methanolica 239</name>
    <dbReference type="NCBI Taxonomy" id="1068978"/>
    <lineage>
        <taxon>Bacteria</taxon>
        <taxon>Bacillati</taxon>
        <taxon>Actinomycetota</taxon>
        <taxon>Actinomycetes</taxon>
        <taxon>Pseudonocardiales</taxon>
        <taxon>Pseudonocardiaceae</taxon>
        <taxon>Amycolatopsis</taxon>
        <taxon>Amycolatopsis methanolica group</taxon>
    </lineage>
</organism>
<sequence>MLGKTKSRAARIGALAATAALVLAACGGGGGGNSGVQTGQAFAECDANANGCNSAAADQLQDGGDVTFAIEKNIPNWNVTSGEGNVFETGMVTKGILPYTFYTTPDLKPTLATDFVTSADITSTNPQTVVYKINPKAVWSDGTPITADDFIYNWKVQNGKDCPDCAPASTSGYDRIASVVGSDNGKTVTVTFTNPFTDWKVLWSSTGAMYPAHLAAQHGDLNTPAGLAESYKWFGETVPTWSGGPWKIDNFQNNVSITMVPNPAWWGAKPKLSRVIFRIITDASQEPTALQNNEVQVIYPQPQVDLVNQVRNIPNVSSYIGLGLTWEHFDFNLKNPALANKALRQALYTAVDVQGVIDKTVGQFTDKVKPLQNHNFMPGQEGYKDVISSTGQGTGDINKAKQILTEAGYKLQGDQLIDPSGAPVPALRMRYTVGNQIRQNECELFQQAASQLGVKVDIIPTDDLGDTTSNGDFDVIVFAWVASPFPFSGAQQNWTTGSESNYGEYSNTQVDNLIAQANAETDQAKAAELLNQADQIMADDAYVLPLYQKPTFIASYDNIANIRNNSTLDGPVYNMQEWGIRKG</sequence>
<gene>
    <name evidence="3" type="ORF">AMETH_5818</name>
</gene>
<feature type="signal peptide" evidence="1">
    <location>
        <begin position="1"/>
        <end position="24"/>
    </location>
</feature>
<dbReference type="Gene3D" id="3.90.76.10">
    <property type="entry name" value="Dipeptide-binding Protein, Domain 1"/>
    <property type="match status" value="1"/>
</dbReference>
<dbReference type="KEGG" id="amq:AMETH_5818"/>
<dbReference type="EMBL" id="CP009110">
    <property type="protein sequence ID" value="AIJ25910.1"/>
    <property type="molecule type" value="Genomic_DNA"/>
</dbReference>
<dbReference type="OrthoDB" id="7888869at2"/>
<dbReference type="GO" id="GO:0043190">
    <property type="term" value="C:ATP-binding cassette (ABC) transporter complex"/>
    <property type="evidence" value="ECO:0007669"/>
    <property type="project" value="InterPro"/>
</dbReference>
<dbReference type="InterPro" id="IPR039424">
    <property type="entry name" value="SBP_5"/>
</dbReference>
<feature type="domain" description="Solute-binding protein family 5" evidence="2">
    <location>
        <begin position="107"/>
        <end position="500"/>
    </location>
</feature>
<dbReference type="GO" id="GO:1904680">
    <property type="term" value="F:peptide transmembrane transporter activity"/>
    <property type="evidence" value="ECO:0007669"/>
    <property type="project" value="TreeGrafter"/>
</dbReference>
<dbReference type="RefSeq" id="WP_017984745.1">
    <property type="nucleotide sequence ID" value="NZ_AQUL01000001.1"/>
</dbReference>
<accession>A0A076N517</accession>
<feature type="chain" id="PRO_5039362924" evidence="1">
    <location>
        <begin position="25"/>
        <end position="583"/>
    </location>
</feature>
<keyword evidence="1" id="KW-0732">Signal</keyword>
<dbReference type="HOGENOM" id="CLU_017028_11_1_11"/>
<evidence type="ECO:0000313" key="4">
    <source>
        <dbReference type="Proteomes" id="UP000062973"/>
    </source>
</evidence>
<dbReference type="PANTHER" id="PTHR30290">
    <property type="entry name" value="PERIPLASMIC BINDING COMPONENT OF ABC TRANSPORTER"/>
    <property type="match status" value="1"/>
</dbReference>
<dbReference type="SUPFAM" id="SSF53850">
    <property type="entry name" value="Periplasmic binding protein-like II"/>
    <property type="match status" value="1"/>
</dbReference>
<dbReference type="eggNOG" id="COG0747">
    <property type="taxonomic scope" value="Bacteria"/>
</dbReference>
<evidence type="ECO:0000313" key="3">
    <source>
        <dbReference type="EMBL" id="AIJ25910.1"/>
    </source>
</evidence>
<dbReference type="InterPro" id="IPR030678">
    <property type="entry name" value="Peptide/Ni-bd"/>
</dbReference>
<dbReference type="STRING" id="1068978.AMETH_5818"/>
<dbReference type="InterPro" id="IPR000914">
    <property type="entry name" value="SBP_5_dom"/>
</dbReference>
<dbReference type="PANTHER" id="PTHR30290:SF65">
    <property type="entry name" value="MONOACYL PHOSPHATIDYLINOSITOL TETRAMANNOSIDE-BINDING PROTEIN LPQW-RELATED"/>
    <property type="match status" value="1"/>
</dbReference>
<evidence type="ECO:0000256" key="1">
    <source>
        <dbReference type="SAM" id="SignalP"/>
    </source>
</evidence>
<dbReference type="PIRSF" id="PIRSF002741">
    <property type="entry name" value="MppA"/>
    <property type="match status" value="1"/>
</dbReference>
<dbReference type="Gene3D" id="3.40.190.10">
    <property type="entry name" value="Periplasmic binding protein-like II"/>
    <property type="match status" value="1"/>
</dbReference>
<dbReference type="PROSITE" id="PS51257">
    <property type="entry name" value="PROKAR_LIPOPROTEIN"/>
    <property type="match status" value="1"/>
</dbReference>
<dbReference type="Proteomes" id="UP000062973">
    <property type="component" value="Chromosome"/>
</dbReference>
<evidence type="ECO:0000259" key="2">
    <source>
        <dbReference type="Pfam" id="PF00496"/>
    </source>
</evidence>
<dbReference type="Pfam" id="PF00496">
    <property type="entry name" value="SBP_bac_5"/>
    <property type="match status" value="1"/>
</dbReference>
<protein>
    <submittedName>
        <fullName evidence="3">Extracellular solute-binding protein, family 5</fullName>
    </submittedName>
</protein>
<dbReference type="CDD" id="cd08501">
    <property type="entry name" value="PBP2_Lpqw"/>
    <property type="match status" value="1"/>
</dbReference>
<dbReference type="AlphaFoldDB" id="A0A076N517"/>
<dbReference type="Gene3D" id="3.10.105.10">
    <property type="entry name" value="Dipeptide-binding Protein, Domain 3"/>
    <property type="match status" value="1"/>
</dbReference>
<dbReference type="PATRIC" id="fig|1068978.7.peg.6245"/>
<name>A0A076N517_AMYME</name>
<keyword evidence="4" id="KW-1185">Reference proteome</keyword>
<dbReference type="GO" id="GO:0015833">
    <property type="term" value="P:peptide transport"/>
    <property type="evidence" value="ECO:0007669"/>
    <property type="project" value="TreeGrafter"/>
</dbReference>
<proteinExistence type="predicted"/>
<reference evidence="3 4" key="1">
    <citation type="submission" date="2014-07" db="EMBL/GenBank/DDBJ databases">
        <title>Whole Genome Sequence of the Amycolatopsis methanolica 239.</title>
        <authorList>
            <person name="Tang B."/>
        </authorList>
    </citation>
    <scope>NUCLEOTIDE SEQUENCE [LARGE SCALE GENOMIC DNA]</scope>
    <source>
        <strain evidence="3 4">239</strain>
    </source>
</reference>